<dbReference type="GO" id="GO:0003824">
    <property type="term" value="F:catalytic activity"/>
    <property type="evidence" value="ECO:0007669"/>
    <property type="project" value="InterPro"/>
</dbReference>
<protein>
    <recommendedName>
        <fullName evidence="5">Enoyl-CoA hydratase/isomerase family protein</fullName>
    </recommendedName>
</protein>
<evidence type="ECO:0000256" key="1">
    <source>
        <dbReference type="ARBA" id="ARBA00005254"/>
    </source>
</evidence>
<reference evidence="3" key="1">
    <citation type="submission" date="2020-05" db="EMBL/GenBank/DDBJ databases">
        <title>Phylogenomic resolution of chytrid fungi.</title>
        <authorList>
            <person name="Stajich J.E."/>
            <person name="Amses K."/>
            <person name="Simmons R."/>
            <person name="Seto K."/>
            <person name="Myers J."/>
            <person name="Bonds A."/>
            <person name="Quandt C.A."/>
            <person name="Barry K."/>
            <person name="Liu P."/>
            <person name="Grigoriev I."/>
            <person name="Longcore J.E."/>
            <person name="James T.Y."/>
        </authorList>
    </citation>
    <scope>NUCLEOTIDE SEQUENCE</scope>
    <source>
        <strain evidence="3">PLAUS21</strain>
    </source>
</reference>
<dbReference type="CDD" id="cd06558">
    <property type="entry name" value="crotonase-like"/>
    <property type="match status" value="1"/>
</dbReference>
<dbReference type="Gene3D" id="3.90.226.10">
    <property type="entry name" value="2-enoyl-CoA Hydratase, Chain A, domain 1"/>
    <property type="match status" value="1"/>
</dbReference>
<dbReference type="AlphaFoldDB" id="A0AAD5UCQ0"/>
<dbReference type="EMBL" id="JADGKB010000088">
    <property type="protein sequence ID" value="KAJ3254287.1"/>
    <property type="molecule type" value="Genomic_DNA"/>
</dbReference>
<comment type="caution">
    <text evidence="3">The sequence shown here is derived from an EMBL/GenBank/DDBJ whole genome shotgun (WGS) entry which is preliminary data.</text>
</comment>
<dbReference type="PANTHER" id="PTHR11941:SF45">
    <property type="entry name" value="ENOYL-COA DELTA ISOMERASE 1, MITOCHONDRIAL"/>
    <property type="match status" value="1"/>
</dbReference>
<dbReference type="PANTHER" id="PTHR11941">
    <property type="entry name" value="ENOYL-COA HYDRATASE-RELATED"/>
    <property type="match status" value="1"/>
</dbReference>
<dbReference type="GO" id="GO:0006635">
    <property type="term" value="P:fatty acid beta-oxidation"/>
    <property type="evidence" value="ECO:0007669"/>
    <property type="project" value="TreeGrafter"/>
</dbReference>
<dbReference type="SUPFAM" id="SSF52096">
    <property type="entry name" value="ClpP/crotonase"/>
    <property type="match status" value="1"/>
</dbReference>
<dbReference type="Pfam" id="PF00378">
    <property type="entry name" value="ECH_1"/>
    <property type="match status" value="1"/>
</dbReference>
<evidence type="ECO:0008006" key="5">
    <source>
        <dbReference type="Google" id="ProtNLM"/>
    </source>
</evidence>
<keyword evidence="4" id="KW-1185">Reference proteome</keyword>
<dbReference type="Proteomes" id="UP001210925">
    <property type="component" value="Unassembled WGS sequence"/>
</dbReference>
<organism evidence="3 4">
    <name type="scientific">Boothiomyces macroporosus</name>
    <dbReference type="NCBI Taxonomy" id="261099"/>
    <lineage>
        <taxon>Eukaryota</taxon>
        <taxon>Fungi</taxon>
        <taxon>Fungi incertae sedis</taxon>
        <taxon>Chytridiomycota</taxon>
        <taxon>Chytridiomycota incertae sedis</taxon>
        <taxon>Chytridiomycetes</taxon>
        <taxon>Rhizophydiales</taxon>
        <taxon>Terramycetaceae</taxon>
        <taxon>Boothiomyces</taxon>
    </lineage>
</organism>
<evidence type="ECO:0000313" key="4">
    <source>
        <dbReference type="Proteomes" id="UP001210925"/>
    </source>
</evidence>
<proteinExistence type="inferred from homology"/>
<dbReference type="InterPro" id="IPR029045">
    <property type="entry name" value="ClpP/crotonase-like_dom_sf"/>
</dbReference>
<evidence type="ECO:0000256" key="2">
    <source>
        <dbReference type="RuleBase" id="RU003707"/>
    </source>
</evidence>
<sequence>MSKQIIFTEIKKDYAIVTIKRDPVNSMNLDLWEQLDAAVKALEDNNKVRAVIFRSGLERPIFTAGNDILELYAPKSSKERYTRFWKLQNQFLANLYNSRLTTVAAISGACPAGGTCLSLVCDYRIATPDMSMGLNEVALGITVPEYWMKLLVKVVGQTHAEKIILFAQMVDAKKAVEINLVDQIVDSRDNLLPAAEAVLKQLLKTPDTGRVICKNILRQELASEWGDDERLEAESAMGWGMLSLPKTVKSLEGVIARLSKPKL</sequence>
<dbReference type="GO" id="GO:0005739">
    <property type="term" value="C:mitochondrion"/>
    <property type="evidence" value="ECO:0007669"/>
    <property type="project" value="TreeGrafter"/>
</dbReference>
<dbReference type="InterPro" id="IPR018376">
    <property type="entry name" value="Enoyl-CoA_hyd/isom_CS"/>
</dbReference>
<comment type="similarity">
    <text evidence="1 2">Belongs to the enoyl-CoA hydratase/isomerase family.</text>
</comment>
<dbReference type="PROSITE" id="PS00166">
    <property type="entry name" value="ENOYL_COA_HYDRATASE"/>
    <property type="match status" value="1"/>
</dbReference>
<name>A0AAD5UCQ0_9FUNG</name>
<accession>A0AAD5UCQ0</accession>
<evidence type="ECO:0000313" key="3">
    <source>
        <dbReference type="EMBL" id="KAJ3254287.1"/>
    </source>
</evidence>
<gene>
    <name evidence="3" type="ORF">HK103_007257</name>
</gene>
<dbReference type="InterPro" id="IPR001753">
    <property type="entry name" value="Enoyl-CoA_hydra/iso"/>
</dbReference>